<evidence type="ECO:0000313" key="6">
    <source>
        <dbReference type="Proteomes" id="UP001371456"/>
    </source>
</evidence>
<dbReference type="CDD" id="cd22461">
    <property type="entry name" value="KH-I_PEPPER_like_rpt3"/>
    <property type="match status" value="1"/>
</dbReference>
<feature type="region of interest" description="Disordered" evidence="3">
    <location>
        <begin position="536"/>
        <end position="567"/>
    </location>
</feature>
<dbReference type="InterPro" id="IPR036612">
    <property type="entry name" value="KH_dom_type_1_sf"/>
</dbReference>
<protein>
    <recommendedName>
        <fullName evidence="4">K Homology domain-containing protein</fullName>
    </recommendedName>
</protein>
<dbReference type="Gene3D" id="3.30.1370.10">
    <property type="entry name" value="K Homology domain, type 1"/>
    <property type="match status" value="3"/>
</dbReference>
<evidence type="ECO:0000256" key="1">
    <source>
        <dbReference type="ARBA" id="ARBA00022737"/>
    </source>
</evidence>
<evidence type="ECO:0000256" key="2">
    <source>
        <dbReference type="PROSITE-ProRule" id="PRU00117"/>
    </source>
</evidence>
<reference evidence="5 6" key="1">
    <citation type="submission" date="2024-02" db="EMBL/GenBank/DDBJ databases">
        <title>de novo genome assembly of Solanum bulbocastanum strain 11H21.</title>
        <authorList>
            <person name="Hosaka A.J."/>
        </authorList>
    </citation>
    <scope>NUCLEOTIDE SEQUENCE [LARGE SCALE GENOMIC DNA]</scope>
    <source>
        <tissue evidence="5">Young leaves</tissue>
    </source>
</reference>
<gene>
    <name evidence="5" type="ORF">RDI58_016874</name>
</gene>
<evidence type="ECO:0000313" key="5">
    <source>
        <dbReference type="EMBL" id="KAK6788349.1"/>
    </source>
</evidence>
<feature type="domain" description="K Homology" evidence="4">
    <location>
        <begin position="461"/>
        <end position="531"/>
    </location>
</feature>
<comment type="caution">
    <text evidence="5">The sequence shown here is derived from an EMBL/GenBank/DDBJ whole genome shotgun (WGS) entry which is preliminary data.</text>
</comment>
<name>A0AAN8YCV6_SOLBU</name>
<organism evidence="5 6">
    <name type="scientific">Solanum bulbocastanum</name>
    <name type="common">Wild potato</name>
    <dbReference type="NCBI Taxonomy" id="147425"/>
    <lineage>
        <taxon>Eukaryota</taxon>
        <taxon>Viridiplantae</taxon>
        <taxon>Streptophyta</taxon>
        <taxon>Embryophyta</taxon>
        <taxon>Tracheophyta</taxon>
        <taxon>Spermatophyta</taxon>
        <taxon>Magnoliopsida</taxon>
        <taxon>eudicotyledons</taxon>
        <taxon>Gunneridae</taxon>
        <taxon>Pentapetalae</taxon>
        <taxon>asterids</taxon>
        <taxon>lamiids</taxon>
        <taxon>Solanales</taxon>
        <taxon>Solanaceae</taxon>
        <taxon>Solanoideae</taxon>
        <taxon>Solaneae</taxon>
        <taxon>Solanum</taxon>
    </lineage>
</organism>
<feature type="compositionally biased region" description="Pro residues" evidence="3">
    <location>
        <begin position="381"/>
        <end position="396"/>
    </location>
</feature>
<keyword evidence="2" id="KW-0694">RNA-binding</keyword>
<evidence type="ECO:0000259" key="4">
    <source>
        <dbReference type="SMART" id="SM00322"/>
    </source>
</evidence>
<proteinExistence type="predicted"/>
<keyword evidence="6" id="KW-1185">Reference proteome</keyword>
<feature type="region of interest" description="Disordered" evidence="3">
    <location>
        <begin position="376"/>
        <end position="397"/>
    </location>
</feature>
<dbReference type="PROSITE" id="PS50084">
    <property type="entry name" value="KH_TYPE_1"/>
    <property type="match status" value="3"/>
</dbReference>
<dbReference type="CDD" id="cd22460">
    <property type="entry name" value="KH-I_PEPPER_rpt2_like"/>
    <property type="match status" value="1"/>
</dbReference>
<feature type="compositionally biased region" description="Polar residues" evidence="3">
    <location>
        <begin position="204"/>
        <end position="216"/>
    </location>
</feature>
<dbReference type="Proteomes" id="UP001371456">
    <property type="component" value="Unassembled WGS sequence"/>
</dbReference>
<dbReference type="InterPro" id="IPR004088">
    <property type="entry name" value="KH_dom_type_1"/>
</dbReference>
<accession>A0AAN8YCV6</accession>
<evidence type="ECO:0000256" key="3">
    <source>
        <dbReference type="SAM" id="MobiDB-lite"/>
    </source>
</evidence>
<feature type="domain" description="K Homology" evidence="4">
    <location>
        <begin position="279"/>
        <end position="354"/>
    </location>
</feature>
<feature type="compositionally biased region" description="Polar residues" evidence="3">
    <location>
        <begin position="536"/>
        <end position="553"/>
    </location>
</feature>
<dbReference type="PANTHER" id="PTHR10288">
    <property type="entry name" value="KH DOMAIN CONTAINING RNA BINDING PROTEIN"/>
    <property type="match status" value="1"/>
</dbReference>
<dbReference type="SUPFAM" id="SSF54791">
    <property type="entry name" value="Eukaryotic type KH-domain (KH-domain type I)"/>
    <property type="match status" value="3"/>
</dbReference>
<dbReference type="InterPro" id="IPR004087">
    <property type="entry name" value="KH_dom"/>
</dbReference>
<dbReference type="GO" id="GO:0003723">
    <property type="term" value="F:RNA binding"/>
    <property type="evidence" value="ECO:0007669"/>
    <property type="project" value="UniProtKB-UniRule"/>
</dbReference>
<feature type="domain" description="K Homology" evidence="4">
    <location>
        <begin position="148"/>
        <end position="245"/>
    </location>
</feature>
<feature type="region of interest" description="Disordered" evidence="3">
    <location>
        <begin position="187"/>
        <end position="216"/>
    </location>
</feature>
<dbReference type="AlphaFoldDB" id="A0AAN8YCV6"/>
<feature type="compositionally biased region" description="Basic and acidic residues" evidence="3">
    <location>
        <begin position="187"/>
        <end position="197"/>
    </location>
</feature>
<dbReference type="SMART" id="SM00322">
    <property type="entry name" value="KH"/>
    <property type="match status" value="3"/>
</dbReference>
<dbReference type="CDD" id="cd22459">
    <property type="entry name" value="KH-I_PEPPER_rpt1_like"/>
    <property type="match status" value="1"/>
</dbReference>
<dbReference type="Pfam" id="PF00013">
    <property type="entry name" value="KH_1"/>
    <property type="match status" value="3"/>
</dbReference>
<dbReference type="EMBL" id="JBANQN010000006">
    <property type="protein sequence ID" value="KAK6788349.1"/>
    <property type="molecule type" value="Genomic_DNA"/>
</dbReference>
<keyword evidence="1" id="KW-0677">Repeat</keyword>
<sequence length="581" mass="63026">MSRLAFTTSCSSRFWIPLQFIYDLLEYKDKLLYPQMAEESYQEHDLGNVYDADNVHSAAVAHTMENIQEVDNAHTMENIQEMDNAHENLHPEEVQIAFLQEHPVKLEQEEAQVESLKEHVIKSEPEAVQVAENGSGGGEEKRWPGWPGENVFRMLVPSQKVGGIIGRKGEYIKKTCEETKARIKVLDGPHGTKERAKNQRSRLPPSTLSITSAGSPSDNLSKLPYPDINIQKIALCLVMISAKEEPNLSIPPAMDGLLKVHKRIIDVDHDSNASGGAGKPASTRLLVAATQAAILIGKQGATVKSIQDESRCTIRVLGGEHLPVFALPDDSIVEIQGEPAGVHKAVEMIAGHLRKFLVDRSVIGLFEKLMQMPNTHAHQNIPPPGPTQPWGPPPSSFPMSAGGPGYGANHQYMAPPRQFDNYFPRVDMHQDKQPHQGHPVYGRDASVGVHGNAQPQQSIVSKVTQNIQIPLSYADAVIGASGSNISYIRRASGATIAVQETRGVPGEMTVEINGSASQVQTAQQLVQNSIADATSSMQNTAAGPPSQGYNPYPSQGPVYPSSTGHVPSADYGSVYGGSYGY</sequence>